<dbReference type="PANTHER" id="PTHR43531:SF11">
    <property type="entry name" value="METHYL-ACCEPTING CHEMOTAXIS PROTEIN 3"/>
    <property type="match status" value="1"/>
</dbReference>
<evidence type="ECO:0000313" key="14">
    <source>
        <dbReference type="Proteomes" id="UP000527324"/>
    </source>
</evidence>
<dbReference type="SUPFAM" id="SSF103190">
    <property type="entry name" value="Sensory domain-like"/>
    <property type="match status" value="1"/>
</dbReference>
<dbReference type="RefSeq" id="WP_183216464.1">
    <property type="nucleotide sequence ID" value="NZ_CAJFZW010000007.1"/>
</dbReference>
<keyword evidence="8" id="KW-0807">Transducer</keyword>
<evidence type="ECO:0000313" key="13">
    <source>
        <dbReference type="EMBL" id="MBB5740067.1"/>
    </source>
</evidence>
<dbReference type="SUPFAM" id="SSF158472">
    <property type="entry name" value="HAMP domain-like"/>
    <property type="match status" value="1"/>
</dbReference>
<proteinExistence type="inferred from homology"/>
<keyword evidence="5 10" id="KW-1133">Transmembrane helix</keyword>
<gene>
    <name evidence="13" type="ORF">GGQ93_001781</name>
</gene>
<evidence type="ECO:0000256" key="4">
    <source>
        <dbReference type="ARBA" id="ARBA00022692"/>
    </source>
</evidence>
<organism evidence="13 14">
    <name type="scientific">Brevundimonas aurantiaca</name>
    <dbReference type="NCBI Taxonomy" id="74316"/>
    <lineage>
        <taxon>Bacteria</taxon>
        <taxon>Pseudomonadati</taxon>
        <taxon>Pseudomonadota</taxon>
        <taxon>Alphaproteobacteria</taxon>
        <taxon>Caulobacterales</taxon>
        <taxon>Caulobacteraceae</taxon>
        <taxon>Brevundimonas</taxon>
    </lineage>
</organism>
<dbReference type="PROSITE" id="PS50885">
    <property type="entry name" value="HAMP"/>
    <property type="match status" value="2"/>
</dbReference>
<dbReference type="Pfam" id="PF00015">
    <property type="entry name" value="MCPsignal"/>
    <property type="match status" value="1"/>
</dbReference>
<dbReference type="InterPro" id="IPR029151">
    <property type="entry name" value="Sensor-like_sf"/>
</dbReference>
<evidence type="ECO:0000256" key="7">
    <source>
        <dbReference type="ARBA" id="ARBA00029447"/>
    </source>
</evidence>
<accession>A0A7W9F8F7</accession>
<evidence type="ECO:0000256" key="3">
    <source>
        <dbReference type="ARBA" id="ARBA00022500"/>
    </source>
</evidence>
<keyword evidence="14" id="KW-1185">Reference proteome</keyword>
<evidence type="ECO:0000256" key="10">
    <source>
        <dbReference type="SAM" id="Phobius"/>
    </source>
</evidence>
<feature type="coiled-coil region" evidence="9">
    <location>
        <begin position="258"/>
        <end position="290"/>
    </location>
</feature>
<dbReference type="FunFam" id="1.10.287.950:FF:000001">
    <property type="entry name" value="Methyl-accepting chemotaxis sensory transducer"/>
    <property type="match status" value="1"/>
</dbReference>
<evidence type="ECO:0000259" key="12">
    <source>
        <dbReference type="PROSITE" id="PS50885"/>
    </source>
</evidence>
<comment type="similarity">
    <text evidence="7">Belongs to the methyl-accepting chemotaxis (MCP) protein family.</text>
</comment>
<dbReference type="InterPro" id="IPR033463">
    <property type="entry name" value="sCache_3"/>
</dbReference>
<sequence>MKPSALSLSGKTALMVITALGVLTLVLTAVAAVLLTRDAEAQAAERQEANMRVAWDVLADYGDGFTARDGRLYVGSTPMNDFVEPVDRIKALVGGTATVFLNDLRVTTNVVKDDGSRAVGTRLKPGPVYDAVLKAGEPYRGQADILGKPYFVAYDPIKTASGQTIGVLYVGIPKADFMAPVNQVISALVLCGLIAALIGVALCLLASRRMFSPLKALCDRMEALRQGRTDFDAPWAARQDDIGQIARAVVAFREAAVRQKATEAETEAMREAARATREAGEAERDRLAEEDARVAAALGEGLSALARGDLSHRITADFAERSRQLKDDYNAAVDTLAATMADIIDLVEAMRAGTSEVTTATDDLSRRTERQAAALEQTAAALDQITVTVRKTAQGARSAADITAEARSGAATREQIIAETTTAMGEIEATSGRIGQIIGVIDEIAFQTNLLALNAGVEAARAGEAGRGFAVVASEVRALAQRSAEAAREIKDLIAASSASVGEGARLVSQTGAALTALIGQVAEINQLAGEIAASAKAQAEGLAEVNTAVNQMDQTTQQNAAMVQQTTAANQALSQEAERLAELVSRFRLGDGAPYGDAQDERTVWAA</sequence>
<evidence type="ECO:0000256" key="5">
    <source>
        <dbReference type="ARBA" id="ARBA00022989"/>
    </source>
</evidence>
<comment type="subcellular location">
    <subcellularLocation>
        <location evidence="1">Cell membrane</location>
        <topology evidence="1">Multi-pass membrane protein</topology>
    </subcellularLocation>
</comment>
<evidence type="ECO:0000256" key="1">
    <source>
        <dbReference type="ARBA" id="ARBA00004651"/>
    </source>
</evidence>
<keyword evidence="4 10" id="KW-0812">Transmembrane</keyword>
<dbReference type="GO" id="GO:0004888">
    <property type="term" value="F:transmembrane signaling receptor activity"/>
    <property type="evidence" value="ECO:0007669"/>
    <property type="project" value="InterPro"/>
</dbReference>
<dbReference type="GO" id="GO:0007165">
    <property type="term" value="P:signal transduction"/>
    <property type="evidence" value="ECO:0007669"/>
    <property type="project" value="UniProtKB-KW"/>
</dbReference>
<evidence type="ECO:0000256" key="2">
    <source>
        <dbReference type="ARBA" id="ARBA00022475"/>
    </source>
</evidence>
<dbReference type="GO" id="GO:0006935">
    <property type="term" value="P:chemotaxis"/>
    <property type="evidence" value="ECO:0007669"/>
    <property type="project" value="UniProtKB-KW"/>
</dbReference>
<evidence type="ECO:0000259" key="11">
    <source>
        <dbReference type="PROSITE" id="PS50111"/>
    </source>
</evidence>
<keyword evidence="6 10" id="KW-0472">Membrane</keyword>
<dbReference type="Pfam" id="PF17202">
    <property type="entry name" value="sCache_3_3"/>
    <property type="match status" value="1"/>
</dbReference>
<dbReference type="PROSITE" id="PS50111">
    <property type="entry name" value="CHEMOTAXIS_TRANSDUC_2"/>
    <property type="match status" value="1"/>
</dbReference>
<dbReference type="Gene3D" id="6.10.340.10">
    <property type="match status" value="1"/>
</dbReference>
<evidence type="ECO:0000256" key="9">
    <source>
        <dbReference type="SAM" id="Coils"/>
    </source>
</evidence>
<dbReference type="AlphaFoldDB" id="A0A7W9F8F7"/>
<comment type="caution">
    <text evidence="13">The sequence shown here is derived from an EMBL/GenBank/DDBJ whole genome shotgun (WGS) entry which is preliminary data.</text>
</comment>
<dbReference type="InterPro" id="IPR004089">
    <property type="entry name" value="MCPsignal_dom"/>
</dbReference>
<dbReference type="SMART" id="SM00283">
    <property type="entry name" value="MA"/>
    <property type="match status" value="1"/>
</dbReference>
<dbReference type="SUPFAM" id="SSF58104">
    <property type="entry name" value="Methyl-accepting chemotaxis protein (MCP) signaling domain"/>
    <property type="match status" value="1"/>
</dbReference>
<dbReference type="Proteomes" id="UP000527324">
    <property type="component" value="Unassembled WGS sequence"/>
</dbReference>
<keyword evidence="2" id="KW-1003">Cell membrane</keyword>
<feature type="domain" description="Methyl-accepting transducer" evidence="11">
    <location>
        <begin position="346"/>
        <end position="575"/>
    </location>
</feature>
<protein>
    <submittedName>
        <fullName evidence="13">Methyl-accepting chemotaxis protein</fullName>
    </submittedName>
</protein>
<dbReference type="InterPro" id="IPR004090">
    <property type="entry name" value="Chemotax_Me-accpt_rcpt"/>
</dbReference>
<dbReference type="InterPro" id="IPR003660">
    <property type="entry name" value="HAMP_dom"/>
</dbReference>
<feature type="domain" description="HAMP" evidence="12">
    <location>
        <begin position="297"/>
        <end position="341"/>
    </location>
</feature>
<dbReference type="Gene3D" id="1.10.287.950">
    <property type="entry name" value="Methyl-accepting chemotaxis protein"/>
    <property type="match status" value="1"/>
</dbReference>
<reference evidence="13 14" key="1">
    <citation type="submission" date="2020-08" db="EMBL/GenBank/DDBJ databases">
        <title>Genomic Encyclopedia of Type Strains, Phase IV (KMG-IV): sequencing the most valuable type-strain genomes for metagenomic binning, comparative biology and taxonomic classification.</title>
        <authorList>
            <person name="Goeker M."/>
        </authorList>
    </citation>
    <scope>NUCLEOTIDE SEQUENCE [LARGE SCALE GENOMIC DNA]</scope>
    <source>
        <strain evidence="13 14">DSM 4731</strain>
    </source>
</reference>
<dbReference type="PRINTS" id="PR00260">
    <property type="entry name" value="CHEMTRNSDUCR"/>
</dbReference>
<evidence type="ECO:0000256" key="6">
    <source>
        <dbReference type="ARBA" id="ARBA00023136"/>
    </source>
</evidence>
<dbReference type="PANTHER" id="PTHR43531">
    <property type="entry name" value="PROTEIN ICFG"/>
    <property type="match status" value="1"/>
</dbReference>
<keyword evidence="3" id="KW-0145">Chemotaxis</keyword>
<dbReference type="EMBL" id="JACHOQ010000003">
    <property type="protein sequence ID" value="MBB5740067.1"/>
    <property type="molecule type" value="Genomic_DNA"/>
</dbReference>
<dbReference type="CDD" id="cd11386">
    <property type="entry name" value="MCP_signal"/>
    <property type="match status" value="1"/>
</dbReference>
<name>A0A7W9F8F7_9CAUL</name>
<dbReference type="GO" id="GO:0005886">
    <property type="term" value="C:plasma membrane"/>
    <property type="evidence" value="ECO:0007669"/>
    <property type="project" value="UniProtKB-SubCell"/>
</dbReference>
<keyword evidence="9" id="KW-0175">Coiled coil</keyword>
<dbReference type="InterPro" id="IPR051310">
    <property type="entry name" value="MCP_chemotaxis"/>
</dbReference>
<feature type="domain" description="HAMP" evidence="12">
    <location>
        <begin position="208"/>
        <end position="261"/>
    </location>
</feature>
<evidence type="ECO:0000256" key="8">
    <source>
        <dbReference type="PROSITE-ProRule" id="PRU00284"/>
    </source>
</evidence>
<feature type="transmembrane region" description="Helical" evidence="10">
    <location>
        <begin position="184"/>
        <end position="205"/>
    </location>
</feature>